<dbReference type="GeneID" id="107484241"/>
<reference evidence="2" key="2">
    <citation type="submission" date="2025-08" db="UniProtKB">
        <authorList>
            <consortium name="RefSeq"/>
        </authorList>
    </citation>
    <scope>IDENTIFICATION</scope>
    <source>
        <tissue evidence="2">Whole plant</tissue>
    </source>
</reference>
<dbReference type="AlphaFoldDB" id="A0A6P4D711"/>
<keyword evidence="1" id="KW-1185">Reference proteome</keyword>
<name>A0A6P4D711_ARADU</name>
<evidence type="ECO:0000313" key="1">
    <source>
        <dbReference type="Proteomes" id="UP000515211"/>
    </source>
</evidence>
<protein>
    <submittedName>
        <fullName evidence="2">Uncharacterized protein LOC107484241</fullName>
    </submittedName>
</protein>
<sequence length="153" mass="18261">MSPYQLVYDKACHLPMKLEHRAYWATKFLKFNTNAAGEKRLLQLDDFDEFRVEVYENAKLYKEKTKMWQDKRISTRIFDPGQMVLLFNSRLKRFSRKLKSRWFGVFTITKVSPYGYVEVMEESSGRKFIVNGQRLKHYLGGDIDCQRTIQLLT</sequence>
<organism evidence="1 2">
    <name type="scientific">Arachis duranensis</name>
    <name type="common">Wild peanut</name>
    <dbReference type="NCBI Taxonomy" id="130453"/>
    <lineage>
        <taxon>Eukaryota</taxon>
        <taxon>Viridiplantae</taxon>
        <taxon>Streptophyta</taxon>
        <taxon>Embryophyta</taxon>
        <taxon>Tracheophyta</taxon>
        <taxon>Spermatophyta</taxon>
        <taxon>Magnoliopsida</taxon>
        <taxon>eudicotyledons</taxon>
        <taxon>Gunneridae</taxon>
        <taxon>Pentapetalae</taxon>
        <taxon>rosids</taxon>
        <taxon>fabids</taxon>
        <taxon>Fabales</taxon>
        <taxon>Fabaceae</taxon>
        <taxon>Papilionoideae</taxon>
        <taxon>50 kb inversion clade</taxon>
        <taxon>dalbergioids sensu lato</taxon>
        <taxon>Dalbergieae</taxon>
        <taxon>Pterocarpus clade</taxon>
        <taxon>Arachis</taxon>
    </lineage>
</organism>
<proteinExistence type="predicted"/>
<gene>
    <name evidence="2" type="primary">LOC107484241</name>
</gene>
<dbReference type="RefSeq" id="XP_015960344.1">
    <property type="nucleotide sequence ID" value="XM_016104858.1"/>
</dbReference>
<accession>A0A6P4D711</accession>
<reference evidence="1" key="1">
    <citation type="journal article" date="2016" name="Nat. Genet.">
        <title>The genome sequences of Arachis duranensis and Arachis ipaensis, the diploid ancestors of cultivated peanut.</title>
        <authorList>
            <person name="Bertioli D.J."/>
            <person name="Cannon S.B."/>
            <person name="Froenicke L."/>
            <person name="Huang G."/>
            <person name="Farmer A.D."/>
            <person name="Cannon E.K."/>
            <person name="Liu X."/>
            <person name="Gao D."/>
            <person name="Clevenger J."/>
            <person name="Dash S."/>
            <person name="Ren L."/>
            <person name="Moretzsohn M.C."/>
            <person name="Shirasawa K."/>
            <person name="Huang W."/>
            <person name="Vidigal B."/>
            <person name="Abernathy B."/>
            <person name="Chu Y."/>
            <person name="Niederhuth C.E."/>
            <person name="Umale P."/>
            <person name="Araujo A.C."/>
            <person name="Kozik A."/>
            <person name="Kim K.D."/>
            <person name="Burow M.D."/>
            <person name="Varshney R.K."/>
            <person name="Wang X."/>
            <person name="Zhang X."/>
            <person name="Barkley N."/>
            <person name="Guimaraes P.M."/>
            <person name="Isobe S."/>
            <person name="Guo B."/>
            <person name="Liao B."/>
            <person name="Stalker H.T."/>
            <person name="Schmitz R.J."/>
            <person name="Scheffler B.E."/>
            <person name="Leal-Bertioli S.C."/>
            <person name="Xun X."/>
            <person name="Jackson S.A."/>
            <person name="Michelmore R."/>
            <person name="Ozias-Akins P."/>
        </authorList>
    </citation>
    <scope>NUCLEOTIDE SEQUENCE [LARGE SCALE GENOMIC DNA]</scope>
    <source>
        <strain evidence="1">cv. V14167</strain>
    </source>
</reference>
<evidence type="ECO:0000313" key="2">
    <source>
        <dbReference type="RefSeq" id="XP_015960344.1"/>
    </source>
</evidence>
<dbReference type="KEGG" id="adu:107484241"/>
<dbReference type="Proteomes" id="UP000515211">
    <property type="component" value="Chromosome 1"/>
</dbReference>